<keyword evidence="1" id="KW-1133">Transmembrane helix</keyword>
<gene>
    <name evidence="2" type="ORF">NCTC7812_01916</name>
</gene>
<keyword evidence="1" id="KW-0812">Transmembrane</keyword>
<name>A0A449I4K9_9BACE</name>
<evidence type="ECO:0000313" key="2">
    <source>
        <dbReference type="EMBL" id="VFB14364.1"/>
    </source>
</evidence>
<dbReference type="RefSeq" id="WP_234878103.1">
    <property type="nucleotide sequence ID" value="NZ_CAACYH010000004.1"/>
</dbReference>
<protein>
    <submittedName>
        <fullName evidence="2">Uncharacterized protein</fullName>
    </submittedName>
</protein>
<proteinExistence type="predicted"/>
<accession>A0A449I4K9</accession>
<sequence>MTGKEYQEAKRLLNIGCIAIILMVLIMLLHGCSSVRYVPVETVKIEYRTRDSIRHDSIYKHDSVYIKEKGDTIYKYIKQVENRYLFINKTDTVLQTDSVQVPYPVEKKLTKWESIKLDMGGWMFGALIVLLLYILYRRYIK</sequence>
<feature type="transmembrane region" description="Helical" evidence="1">
    <location>
        <begin position="119"/>
        <end position="136"/>
    </location>
</feature>
<keyword evidence="1" id="KW-0472">Membrane</keyword>
<dbReference type="AlphaFoldDB" id="A0A449I4K9"/>
<organism evidence="2 3">
    <name type="scientific">Prevotella heparinolytica</name>
    <dbReference type="NCBI Taxonomy" id="28113"/>
    <lineage>
        <taxon>Bacteria</taxon>
        <taxon>Pseudomonadati</taxon>
        <taxon>Bacteroidota</taxon>
        <taxon>Bacteroidia</taxon>
        <taxon>Bacteroidales</taxon>
        <taxon>Bacteroidaceae</taxon>
        <taxon>Bacteroides</taxon>
    </lineage>
</organism>
<dbReference type="Proteomes" id="UP000396835">
    <property type="component" value="Unassembled WGS sequence"/>
</dbReference>
<reference evidence="2 3" key="1">
    <citation type="submission" date="2019-02" db="EMBL/GenBank/DDBJ databases">
        <authorList>
            <consortium name="Pathogen Informatics"/>
        </authorList>
    </citation>
    <scope>NUCLEOTIDE SEQUENCE [LARGE SCALE GENOMIC DNA]</scope>
    <source>
        <strain evidence="2 3">3012STDY7078512</strain>
    </source>
</reference>
<feature type="transmembrane region" description="Helical" evidence="1">
    <location>
        <begin position="12"/>
        <end position="30"/>
    </location>
</feature>
<evidence type="ECO:0000256" key="1">
    <source>
        <dbReference type="SAM" id="Phobius"/>
    </source>
</evidence>
<evidence type="ECO:0000313" key="3">
    <source>
        <dbReference type="Proteomes" id="UP000396835"/>
    </source>
</evidence>
<dbReference type="EMBL" id="CAACYH010000004">
    <property type="protein sequence ID" value="VFB14364.1"/>
    <property type="molecule type" value="Genomic_DNA"/>
</dbReference>